<dbReference type="Pfam" id="PF00903">
    <property type="entry name" value="Glyoxalase"/>
    <property type="match status" value="1"/>
</dbReference>
<reference evidence="3" key="1">
    <citation type="submission" date="2019-06" db="EMBL/GenBank/DDBJ databases">
        <title>The complete genome of Emcibacter congregatus ZYLT.</title>
        <authorList>
            <person name="Zhao Z."/>
        </authorList>
    </citation>
    <scope>NUCLEOTIDE SEQUENCE [LARGE SCALE GENOMIC DNA]</scope>
    <source>
        <strain evidence="3">MCCC 1A06723</strain>
    </source>
</reference>
<dbReference type="InterPro" id="IPR004360">
    <property type="entry name" value="Glyas_Fos-R_dOase_dom"/>
</dbReference>
<dbReference type="OrthoDB" id="793940at2"/>
<dbReference type="InterPro" id="IPR037523">
    <property type="entry name" value="VOC_core"/>
</dbReference>
<evidence type="ECO:0000259" key="1">
    <source>
        <dbReference type="PROSITE" id="PS51819"/>
    </source>
</evidence>
<dbReference type="Gene3D" id="3.10.180.10">
    <property type="entry name" value="2,3-Dihydroxybiphenyl 1,2-Dioxygenase, domain 1"/>
    <property type="match status" value="1"/>
</dbReference>
<organism evidence="2 3">
    <name type="scientific">Emcibacter nanhaiensis</name>
    <dbReference type="NCBI Taxonomy" id="1505037"/>
    <lineage>
        <taxon>Bacteria</taxon>
        <taxon>Pseudomonadati</taxon>
        <taxon>Pseudomonadota</taxon>
        <taxon>Alphaproteobacteria</taxon>
        <taxon>Emcibacterales</taxon>
        <taxon>Emcibacteraceae</taxon>
        <taxon>Emcibacter</taxon>
    </lineage>
</organism>
<dbReference type="PANTHER" id="PTHR39434:SF1">
    <property type="entry name" value="VOC DOMAIN-CONTAINING PROTEIN"/>
    <property type="match status" value="1"/>
</dbReference>
<dbReference type="AlphaFoldDB" id="A0A501PHK2"/>
<accession>A0A501PHK2</accession>
<dbReference type="EMBL" id="VFIY01000014">
    <property type="protein sequence ID" value="TPD59501.1"/>
    <property type="molecule type" value="Genomic_DNA"/>
</dbReference>
<dbReference type="CDD" id="cd08357">
    <property type="entry name" value="VOC_like"/>
    <property type="match status" value="1"/>
</dbReference>
<dbReference type="RefSeq" id="WP_139941164.1">
    <property type="nucleotide sequence ID" value="NZ_JBHSYP010000006.1"/>
</dbReference>
<dbReference type="PANTHER" id="PTHR39434">
    <property type="match status" value="1"/>
</dbReference>
<evidence type="ECO:0000313" key="2">
    <source>
        <dbReference type="EMBL" id="TPD59501.1"/>
    </source>
</evidence>
<dbReference type="SUPFAM" id="SSF54593">
    <property type="entry name" value="Glyoxalase/Bleomycin resistance protein/Dihydroxybiphenyl dioxygenase"/>
    <property type="match status" value="1"/>
</dbReference>
<gene>
    <name evidence="2" type="ORF">FIV46_11980</name>
</gene>
<evidence type="ECO:0000313" key="3">
    <source>
        <dbReference type="Proteomes" id="UP000319148"/>
    </source>
</evidence>
<protein>
    <submittedName>
        <fullName evidence="2">Glyoxalase</fullName>
    </submittedName>
</protein>
<dbReference type="Proteomes" id="UP000319148">
    <property type="component" value="Unassembled WGS sequence"/>
</dbReference>
<sequence>MTIPPFHLAFPVTDLEEARKFYVSLLGAGTGREAPRWIDFNLYGHQITAHLVDEMDKSPTNPVDGKNIPARHFGVILERPDWDDLADRLKAHGTTFIVEPYIRFEGQTGEQATMFLQDPSGNYLEFKAFADPKDIFDPEYKD</sequence>
<name>A0A501PHK2_9PROT</name>
<proteinExistence type="predicted"/>
<comment type="caution">
    <text evidence="2">The sequence shown here is derived from an EMBL/GenBank/DDBJ whole genome shotgun (WGS) entry which is preliminary data.</text>
</comment>
<dbReference type="InterPro" id="IPR029068">
    <property type="entry name" value="Glyas_Bleomycin-R_OHBP_Dase"/>
</dbReference>
<keyword evidence="3" id="KW-1185">Reference proteome</keyword>
<feature type="domain" description="VOC" evidence="1">
    <location>
        <begin position="4"/>
        <end position="129"/>
    </location>
</feature>
<dbReference type="PROSITE" id="PS51819">
    <property type="entry name" value="VOC"/>
    <property type="match status" value="1"/>
</dbReference>